<name>B0E8C3_ENTDS</name>
<dbReference type="GeneID" id="5879530"/>
<dbReference type="Proteomes" id="UP000008076">
    <property type="component" value="Unassembled WGS sequence"/>
</dbReference>
<dbReference type="KEGG" id="edi:EDI_238140"/>
<dbReference type="eggNOG" id="ENOG502T2RS">
    <property type="taxonomic scope" value="Eukaryota"/>
</dbReference>
<dbReference type="EMBL" id="DS548146">
    <property type="protein sequence ID" value="EDR29248.1"/>
    <property type="molecule type" value="Genomic_DNA"/>
</dbReference>
<evidence type="ECO:0000313" key="2">
    <source>
        <dbReference type="Proteomes" id="UP000008076"/>
    </source>
</evidence>
<sequence length="113" mass="12717">MEKSRITCSKFIDRDTYVIKSRITESTNLNLENVDWHNLCYATNSNIKNPMTGIREIAVPCSNQINPPDEDASVKIVISDALGVIFDGEPLAGDYHDQKDIPSENEYSISLRI</sequence>
<dbReference type="VEuPathDB" id="AmoebaDB:EDI_238140"/>
<keyword evidence="2" id="KW-1185">Reference proteome</keyword>
<proteinExistence type="predicted"/>
<dbReference type="AlphaFoldDB" id="B0E8C3"/>
<gene>
    <name evidence="1" type="ORF">EDI_238140</name>
</gene>
<accession>B0E8C3</accession>
<reference evidence="2" key="1">
    <citation type="submission" date="2007-12" db="EMBL/GenBank/DDBJ databases">
        <title>Annotation of Entamoeba dispar SAW760.</title>
        <authorList>
            <person name="Lorenzi H."/>
            <person name="Inman J."/>
            <person name="Schobel S."/>
            <person name="Amedeo P."/>
            <person name="Caler E."/>
        </authorList>
    </citation>
    <scope>NUCLEOTIDE SEQUENCE [LARGE SCALE GENOMIC DNA]</scope>
    <source>
        <strain evidence="2">ATCC PRA-260 / SAW760</strain>
    </source>
</reference>
<protein>
    <submittedName>
        <fullName evidence="1">Uncharacterized protein</fullName>
    </submittedName>
</protein>
<dbReference type="RefSeq" id="XP_001734614.1">
    <property type="nucleotide sequence ID" value="XM_001734562.1"/>
</dbReference>
<organism evidence="2">
    <name type="scientific">Entamoeba dispar (strain ATCC PRA-260 / SAW760)</name>
    <dbReference type="NCBI Taxonomy" id="370354"/>
    <lineage>
        <taxon>Eukaryota</taxon>
        <taxon>Amoebozoa</taxon>
        <taxon>Evosea</taxon>
        <taxon>Archamoebae</taxon>
        <taxon>Mastigamoebida</taxon>
        <taxon>Entamoebidae</taxon>
        <taxon>Entamoeba</taxon>
    </lineage>
</organism>
<evidence type="ECO:0000313" key="1">
    <source>
        <dbReference type="EMBL" id="EDR29248.1"/>
    </source>
</evidence>